<gene>
    <name evidence="2" type="ORF">AN963_24960</name>
</gene>
<dbReference type="RefSeq" id="WP_055747214.1">
    <property type="nucleotide sequence ID" value="NZ_LJJB01000013.1"/>
</dbReference>
<feature type="transmembrane region" description="Helical" evidence="1">
    <location>
        <begin position="203"/>
        <end position="219"/>
    </location>
</feature>
<evidence type="ECO:0000313" key="2">
    <source>
        <dbReference type="EMBL" id="KQL44625.1"/>
    </source>
</evidence>
<feature type="transmembrane region" description="Helical" evidence="1">
    <location>
        <begin position="78"/>
        <end position="101"/>
    </location>
</feature>
<keyword evidence="1" id="KW-0812">Transmembrane</keyword>
<feature type="transmembrane region" description="Helical" evidence="1">
    <location>
        <begin position="141"/>
        <end position="158"/>
    </location>
</feature>
<evidence type="ECO:0000313" key="3">
    <source>
        <dbReference type="Proteomes" id="UP000051063"/>
    </source>
</evidence>
<dbReference type="EMBL" id="LJJB01000013">
    <property type="protein sequence ID" value="KQL44625.1"/>
    <property type="molecule type" value="Genomic_DNA"/>
</dbReference>
<reference evidence="2 3" key="1">
    <citation type="submission" date="2015-09" db="EMBL/GenBank/DDBJ databases">
        <title>Genome sequencing project for genomic taxonomy and phylogenomics of Bacillus-like bacteria.</title>
        <authorList>
            <person name="Liu B."/>
            <person name="Wang J."/>
            <person name="Zhu Y."/>
            <person name="Liu G."/>
            <person name="Chen Q."/>
            <person name="Chen Z."/>
            <person name="Lan J."/>
            <person name="Che J."/>
            <person name="Ge C."/>
            <person name="Shi H."/>
            <person name="Pan Z."/>
            <person name="Liu X."/>
        </authorList>
    </citation>
    <scope>NUCLEOTIDE SEQUENCE [LARGE SCALE GENOMIC DNA]</scope>
    <source>
        <strain evidence="2 3">DSM 8552</strain>
    </source>
</reference>
<feature type="transmembrane region" description="Helical" evidence="1">
    <location>
        <begin position="113"/>
        <end position="135"/>
    </location>
</feature>
<feature type="transmembrane region" description="Helical" evidence="1">
    <location>
        <begin position="170"/>
        <end position="188"/>
    </location>
</feature>
<feature type="transmembrane region" description="Helical" evidence="1">
    <location>
        <begin position="12"/>
        <end position="32"/>
    </location>
</feature>
<comment type="caution">
    <text evidence="2">The sequence shown here is derived from an EMBL/GenBank/DDBJ whole genome shotgun (WGS) entry which is preliminary data.</text>
</comment>
<feature type="transmembrane region" description="Helical" evidence="1">
    <location>
        <begin position="44"/>
        <end position="66"/>
    </location>
</feature>
<organism evidence="2 3">
    <name type="scientific">Brevibacillus choshinensis</name>
    <dbReference type="NCBI Taxonomy" id="54911"/>
    <lineage>
        <taxon>Bacteria</taxon>
        <taxon>Bacillati</taxon>
        <taxon>Bacillota</taxon>
        <taxon>Bacilli</taxon>
        <taxon>Bacillales</taxon>
        <taxon>Paenibacillaceae</taxon>
        <taxon>Brevibacillus</taxon>
    </lineage>
</organism>
<accession>A0ABR5N2A9</accession>
<keyword evidence="1" id="KW-0472">Membrane</keyword>
<sequence>MPDVIQFGPFLIKMSMLAIAVPILSAFVAVYFRLRKEKEQRKTIFELITSSLLLAFFVWKFSYALFYPAKVWAQPASLLYFSGGDRGILLGVLAVSVYLVVKVRRQGIPIPVLVDVFATGGLTAWAVGHVLTWGVEQVGGWYSFQQAFIAIVFLLWVIRKLDRATSVIPWLQMLLWFGICQVYVTFFSPDYAPLLVGLSKEQLLYYIFSVLALFLANRARDTGGTPNEE</sequence>
<proteinExistence type="predicted"/>
<evidence type="ECO:0008006" key="4">
    <source>
        <dbReference type="Google" id="ProtNLM"/>
    </source>
</evidence>
<name>A0ABR5N2A9_BRECH</name>
<evidence type="ECO:0000256" key="1">
    <source>
        <dbReference type="SAM" id="Phobius"/>
    </source>
</evidence>
<protein>
    <recommendedName>
        <fullName evidence="4">Diacylglyceryl transferase</fullName>
    </recommendedName>
</protein>
<keyword evidence="1" id="KW-1133">Transmembrane helix</keyword>
<dbReference type="Proteomes" id="UP000051063">
    <property type="component" value="Unassembled WGS sequence"/>
</dbReference>
<keyword evidence="3" id="KW-1185">Reference proteome</keyword>